<dbReference type="PROSITE" id="PS51383">
    <property type="entry name" value="YJEF_C_3"/>
    <property type="match status" value="1"/>
</dbReference>
<dbReference type="HAMAP" id="MF_01965">
    <property type="entry name" value="NADHX_dehydratase"/>
    <property type="match status" value="1"/>
</dbReference>
<evidence type="ECO:0000256" key="14">
    <source>
        <dbReference type="ARBA" id="ARBA00025153"/>
    </source>
</evidence>
<keyword evidence="23" id="KW-1185">Reference proteome</keyword>
<evidence type="ECO:0000256" key="5">
    <source>
        <dbReference type="ARBA" id="ARBA00022723"/>
    </source>
</evidence>
<dbReference type="SUPFAM" id="SSF53613">
    <property type="entry name" value="Ribokinase-like"/>
    <property type="match status" value="1"/>
</dbReference>
<dbReference type="AlphaFoldDB" id="A0A4U2ZAL1"/>
<evidence type="ECO:0000256" key="12">
    <source>
        <dbReference type="ARBA" id="ARBA00023239"/>
    </source>
</evidence>
<comment type="similarity">
    <text evidence="3 19">In the N-terminal section; belongs to the NnrE/AIBP family.</text>
</comment>
<dbReference type="PROSITE" id="PS51385">
    <property type="entry name" value="YJEF_N"/>
    <property type="match status" value="1"/>
</dbReference>
<comment type="catalytic activity">
    <reaction evidence="15 17 19">
        <text>(6S)-NADHX + ADP = AMP + phosphate + NADH + H(+)</text>
        <dbReference type="Rhea" id="RHEA:32223"/>
        <dbReference type="ChEBI" id="CHEBI:15378"/>
        <dbReference type="ChEBI" id="CHEBI:43474"/>
        <dbReference type="ChEBI" id="CHEBI:57945"/>
        <dbReference type="ChEBI" id="CHEBI:64074"/>
        <dbReference type="ChEBI" id="CHEBI:456215"/>
        <dbReference type="ChEBI" id="CHEBI:456216"/>
        <dbReference type="EC" id="4.2.1.136"/>
    </reaction>
</comment>
<dbReference type="InterPro" id="IPR000631">
    <property type="entry name" value="CARKD"/>
</dbReference>
<keyword evidence="13" id="KW-0511">Multifunctional enzyme</keyword>
<evidence type="ECO:0000256" key="16">
    <source>
        <dbReference type="ARBA" id="ARBA00049209"/>
    </source>
</evidence>
<evidence type="ECO:0000256" key="11">
    <source>
        <dbReference type="ARBA" id="ARBA00023235"/>
    </source>
</evidence>
<comment type="subunit">
    <text evidence="17">Homotetramer.</text>
</comment>
<dbReference type="Gene3D" id="3.40.1190.20">
    <property type="match status" value="1"/>
</dbReference>
<dbReference type="InterPro" id="IPR029056">
    <property type="entry name" value="Ribokinase-like"/>
</dbReference>
<evidence type="ECO:0000259" key="20">
    <source>
        <dbReference type="PROSITE" id="PS51383"/>
    </source>
</evidence>
<dbReference type="InterPro" id="IPR017953">
    <property type="entry name" value="Carbohydrate_kinase_pred_CS"/>
</dbReference>
<dbReference type="SUPFAM" id="SSF64153">
    <property type="entry name" value="YjeF N-terminal domain-like"/>
    <property type="match status" value="1"/>
</dbReference>
<gene>
    <name evidence="18" type="primary">nnrE</name>
    <name evidence="17" type="synonym">nnrD</name>
    <name evidence="22" type="ORF">FCU45_01315</name>
</gene>
<evidence type="ECO:0000256" key="18">
    <source>
        <dbReference type="HAMAP-Rule" id="MF_01966"/>
    </source>
</evidence>
<evidence type="ECO:0000256" key="15">
    <source>
        <dbReference type="ARBA" id="ARBA00048238"/>
    </source>
</evidence>
<comment type="function">
    <text evidence="17">Catalyzes the dehydration of the S-form of NAD(P)HX at the expense of ADP, which is converted to AMP. Together with NAD(P)HX epimerase, which catalyzes the epimerization of the S- and R-forms, the enzyme allows the repair of both epimers of NAD(P)HX, a damaged form of NAD(P)H that is a result of enzymatic or heat-dependent hydration.</text>
</comment>
<feature type="binding site" evidence="17">
    <location>
        <position position="234"/>
    </location>
    <ligand>
        <name>(6S)-NADPHX</name>
        <dbReference type="ChEBI" id="CHEBI:64076"/>
    </ligand>
</feature>
<keyword evidence="11 18" id="KW-0413">Isomerase</keyword>
<dbReference type="Pfam" id="PF01256">
    <property type="entry name" value="Carb_kinase"/>
    <property type="match status" value="1"/>
</dbReference>
<feature type="binding site" evidence="18">
    <location>
        <position position="146"/>
    </location>
    <ligand>
        <name>(6S)-NADPHX</name>
        <dbReference type="ChEBI" id="CHEBI:64076"/>
    </ligand>
</feature>
<comment type="similarity">
    <text evidence="17">Belongs to the NnrD/CARKD family.</text>
</comment>
<proteinExistence type="inferred from homology"/>
<evidence type="ECO:0000256" key="13">
    <source>
        <dbReference type="ARBA" id="ARBA00023268"/>
    </source>
</evidence>
<comment type="catalytic activity">
    <reaction evidence="2 18 19">
        <text>(6R)-NADPHX = (6S)-NADPHX</text>
        <dbReference type="Rhea" id="RHEA:32227"/>
        <dbReference type="ChEBI" id="CHEBI:64076"/>
        <dbReference type="ChEBI" id="CHEBI:64077"/>
        <dbReference type="EC" id="5.1.99.6"/>
    </reaction>
</comment>
<keyword evidence="10 17" id="KW-0520">NAD</keyword>
<comment type="function">
    <text evidence="18">Catalyzes the epimerization of the S- and R-forms of NAD(P)HX, a damaged form of NAD(P)H that is a result of enzymatic or heat-dependent hydration. This is a prerequisite for the S-specific NAD(P)H-hydrate dehydratase to allow the repair of both epimers of NAD(P)HX.</text>
</comment>
<evidence type="ECO:0000256" key="17">
    <source>
        <dbReference type="HAMAP-Rule" id="MF_01965"/>
    </source>
</evidence>
<evidence type="ECO:0000256" key="10">
    <source>
        <dbReference type="ARBA" id="ARBA00023027"/>
    </source>
</evidence>
<evidence type="ECO:0000256" key="1">
    <source>
        <dbReference type="ARBA" id="ARBA00000013"/>
    </source>
</evidence>
<dbReference type="CDD" id="cd01171">
    <property type="entry name" value="YXKO-related"/>
    <property type="match status" value="1"/>
</dbReference>
<keyword evidence="12 17" id="KW-0456">Lyase</keyword>
<dbReference type="EC" id="5.1.99.6" evidence="19"/>
<organism evidence="22 23">
    <name type="scientific">Sulfurimonas crateris</name>
    <dbReference type="NCBI Taxonomy" id="2574727"/>
    <lineage>
        <taxon>Bacteria</taxon>
        <taxon>Pseudomonadati</taxon>
        <taxon>Campylobacterota</taxon>
        <taxon>Epsilonproteobacteria</taxon>
        <taxon>Campylobacterales</taxon>
        <taxon>Sulfurimonadaceae</taxon>
        <taxon>Sulfurimonas</taxon>
    </lineage>
</organism>
<dbReference type="Proteomes" id="UP000309561">
    <property type="component" value="Unassembled WGS sequence"/>
</dbReference>
<feature type="binding site" evidence="18">
    <location>
        <position position="149"/>
    </location>
    <ligand>
        <name>K(+)</name>
        <dbReference type="ChEBI" id="CHEBI:29103"/>
    </ligand>
</feature>
<sequence>MQKLFDEVASLDKRCYDEFFLSEDILMEHAANGIAAYIRNNFKKNSKIVIVCGSGNNGADGIALSRLLHADYDVYLFYAKKPASKMALLQQKRALAIGVRESAELESCDVLVDAIVGTGFSGEFSKEIASIIDEMNALNAFKIACDIPSGYRFLADITLTMGALKKSMFLDGSKDALGDIRVVDLGVSRDIYERDSNCKLLDLDDLRLPSRAKKDSHKGSYGHLAIASGQMSGAGIMSALSALRFGSGLVTLVGFEKIEIPHTLMYSHEVPQNTTALALGMGLGAEFSAQELEKFLDNALPLVADADIFHMQAVLDILKREDVVLTPHAKEFVSLLKRANIADIAVDELQKERFKYVEMFCKKYPHVTLLLKGANVIIGKDSECFVNPHGTQALAKGGSGDVLSGLIASLLSQGYSPLDAAMNGSLAHTKAALHYSGADYSLTPDDLIEGICKL</sequence>
<comment type="cofactor">
    <cofactor evidence="17">
        <name>Mg(2+)</name>
        <dbReference type="ChEBI" id="CHEBI:18420"/>
    </cofactor>
</comment>
<keyword evidence="6 17" id="KW-0547">Nucleotide-binding</keyword>
<evidence type="ECO:0000256" key="2">
    <source>
        <dbReference type="ARBA" id="ARBA00000909"/>
    </source>
</evidence>
<keyword evidence="8 17" id="KW-0521">NADP</keyword>
<dbReference type="EC" id="4.2.1.136" evidence="19"/>
<dbReference type="InterPro" id="IPR004443">
    <property type="entry name" value="YjeF_N_dom"/>
</dbReference>
<comment type="similarity">
    <text evidence="4 19">In the C-terminal section; belongs to the NnrD/CARKD family.</text>
</comment>
<comment type="caution">
    <text evidence="22">The sequence shown here is derived from an EMBL/GenBank/DDBJ whole genome shotgun (WGS) entry which is preliminary data.</text>
</comment>
<evidence type="ECO:0000256" key="9">
    <source>
        <dbReference type="ARBA" id="ARBA00022958"/>
    </source>
</evidence>
<dbReference type="GO" id="GO:0052855">
    <property type="term" value="F:ADP-dependent NAD(P)H-hydrate dehydratase activity"/>
    <property type="evidence" value="ECO:0007669"/>
    <property type="project" value="UniProtKB-UniRule"/>
</dbReference>
<dbReference type="HAMAP" id="MF_01966">
    <property type="entry name" value="NADHX_epimerase"/>
    <property type="match status" value="1"/>
</dbReference>
<comment type="catalytic activity">
    <reaction evidence="1 18 19">
        <text>(6R)-NADHX = (6S)-NADHX</text>
        <dbReference type="Rhea" id="RHEA:32215"/>
        <dbReference type="ChEBI" id="CHEBI:64074"/>
        <dbReference type="ChEBI" id="CHEBI:64075"/>
        <dbReference type="EC" id="5.1.99.6"/>
    </reaction>
</comment>
<evidence type="ECO:0000256" key="4">
    <source>
        <dbReference type="ARBA" id="ARBA00009524"/>
    </source>
</evidence>
<dbReference type="NCBIfam" id="TIGR00197">
    <property type="entry name" value="yjeF_nterm"/>
    <property type="match status" value="1"/>
</dbReference>
<dbReference type="Pfam" id="PF03853">
    <property type="entry name" value="YjeF_N"/>
    <property type="match status" value="1"/>
</dbReference>
<keyword evidence="5 18" id="KW-0479">Metal-binding</keyword>
<dbReference type="InterPro" id="IPR030677">
    <property type="entry name" value="Nnr"/>
</dbReference>
<feature type="binding site" evidence="17">
    <location>
        <position position="328"/>
    </location>
    <ligand>
        <name>(6S)-NADPHX</name>
        <dbReference type="ChEBI" id="CHEBI:64076"/>
    </ligand>
</feature>
<evidence type="ECO:0000256" key="6">
    <source>
        <dbReference type="ARBA" id="ARBA00022741"/>
    </source>
</evidence>
<dbReference type="Gene3D" id="3.40.50.10260">
    <property type="entry name" value="YjeF N-terminal domain"/>
    <property type="match status" value="1"/>
</dbReference>
<evidence type="ECO:0000256" key="3">
    <source>
        <dbReference type="ARBA" id="ARBA00006001"/>
    </source>
</evidence>
<feature type="binding site" evidence="18">
    <location>
        <position position="57"/>
    </location>
    <ligand>
        <name>K(+)</name>
        <dbReference type="ChEBI" id="CHEBI:29103"/>
    </ligand>
</feature>
<dbReference type="OrthoDB" id="9806925at2"/>
<feature type="binding site" evidence="17">
    <location>
        <position position="401"/>
    </location>
    <ligand>
        <name>(6S)-NADPHX</name>
        <dbReference type="ChEBI" id="CHEBI:64076"/>
    </ligand>
</feature>
<dbReference type="GO" id="GO:0046496">
    <property type="term" value="P:nicotinamide nucleotide metabolic process"/>
    <property type="evidence" value="ECO:0007669"/>
    <property type="project" value="UniProtKB-UniRule"/>
</dbReference>
<accession>A0A4U2ZAL1</accession>
<feature type="binding site" evidence="17">
    <location>
        <position position="400"/>
    </location>
    <ligand>
        <name>AMP</name>
        <dbReference type="ChEBI" id="CHEBI:456215"/>
    </ligand>
</feature>
<feature type="domain" description="YjeF N-terminal" evidence="21">
    <location>
        <begin position="8"/>
        <end position="193"/>
    </location>
</feature>
<dbReference type="PIRSF" id="PIRSF017184">
    <property type="entry name" value="Nnr"/>
    <property type="match status" value="1"/>
</dbReference>
<comment type="similarity">
    <text evidence="18">Belongs to the NnrE/AIBP family.</text>
</comment>
<evidence type="ECO:0000256" key="19">
    <source>
        <dbReference type="PIRNR" id="PIRNR017184"/>
    </source>
</evidence>
<evidence type="ECO:0000256" key="8">
    <source>
        <dbReference type="ARBA" id="ARBA00022857"/>
    </source>
</evidence>
<feature type="binding site" evidence="17">
    <location>
        <position position="282"/>
    </location>
    <ligand>
        <name>(6S)-NADPHX</name>
        <dbReference type="ChEBI" id="CHEBI:64076"/>
    </ligand>
</feature>
<evidence type="ECO:0000313" key="23">
    <source>
        <dbReference type="Proteomes" id="UP000309561"/>
    </source>
</evidence>
<feature type="domain" description="YjeF C-terminal" evidence="20">
    <location>
        <begin position="201"/>
        <end position="454"/>
    </location>
</feature>
<keyword evidence="7 17" id="KW-0067">ATP-binding</keyword>
<dbReference type="EMBL" id="SZPX01000001">
    <property type="protein sequence ID" value="TKI71055.1"/>
    <property type="molecule type" value="Genomic_DNA"/>
</dbReference>
<feature type="binding site" evidence="18">
    <location>
        <begin position="117"/>
        <end position="123"/>
    </location>
    <ligand>
        <name>(6S)-NADPHX</name>
        <dbReference type="ChEBI" id="CHEBI:64076"/>
    </ligand>
</feature>
<comment type="function">
    <text evidence="14 19">Bifunctional enzyme that catalyzes the epimerization of the S- and R-forms of NAD(P)HX and the dehydration of the S-form of NAD(P)HX at the expense of ADP, which is converted to AMP. This allows the repair of both epimers of NAD(P)HX, a damaged form of NAD(P)H that is a result of enzymatic or heat-dependent hydration.</text>
</comment>
<dbReference type="GO" id="GO:0110051">
    <property type="term" value="P:metabolite repair"/>
    <property type="evidence" value="ECO:0007669"/>
    <property type="project" value="TreeGrafter"/>
</dbReference>
<feature type="binding site" evidence="18">
    <location>
        <position position="113"/>
    </location>
    <ligand>
        <name>K(+)</name>
        <dbReference type="ChEBI" id="CHEBI:29103"/>
    </ligand>
</feature>
<feature type="binding site" evidence="18">
    <location>
        <begin position="56"/>
        <end position="60"/>
    </location>
    <ligand>
        <name>(6S)-NADPHX</name>
        <dbReference type="ChEBI" id="CHEBI:64076"/>
    </ligand>
</feature>
<dbReference type="GO" id="GO:0005524">
    <property type="term" value="F:ATP binding"/>
    <property type="evidence" value="ECO:0007669"/>
    <property type="project" value="UniProtKB-UniRule"/>
</dbReference>
<dbReference type="RefSeq" id="WP_137011506.1">
    <property type="nucleotide sequence ID" value="NZ_SZPX01000001.1"/>
</dbReference>
<protein>
    <recommendedName>
        <fullName evidence="19">Bifunctional NAD(P)H-hydrate repair enzyme</fullName>
    </recommendedName>
    <alternativeName>
        <fullName evidence="19">Nicotinamide nucleotide repair protein</fullName>
    </alternativeName>
    <domain>
        <recommendedName>
            <fullName evidence="19">ADP-dependent (S)-NAD(P)H-hydrate dehydratase</fullName>
            <ecNumber evidence="19">4.2.1.136</ecNumber>
        </recommendedName>
        <alternativeName>
            <fullName evidence="19">ADP-dependent NAD(P)HX dehydratase</fullName>
        </alternativeName>
    </domain>
    <domain>
        <recommendedName>
            <fullName evidence="19">NAD(P)H-hydrate epimerase</fullName>
            <ecNumber evidence="19">5.1.99.6</ecNumber>
        </recommendedName>
    </domain>
</protein>
<dbReference type="PANTHER" id="PTHR12592:SF0">
    <property type="entry name" value="ATP-DEPENDENT (S)-NAD(P)H-HYDRATE DEHYDRATASE"/>
    <property type="match status" value="1"/>
</dbReference>
<keyword evidence="9 18" id="KW-0630">Potassium</keyword>
<dbReference type="PANTHER" id="PTHR12592">
    <property type="entry name" value="ATP-DEPENDENT (S)-NAD(P)H-HYDRATE DEHYDRATASE FAMILY MEMBER"/>
    <property type="match status" value="1"/>
</dbReference>
<evidence type="ECO:0000259" key="21">
    <source>
        <dbReference type="PROSITE" id="PS51385"/>
    </source>
</evidence>
<dbReference type="GO" id="GO:0052856">
    <property type="term" value="F:NAD(P)HX epimerase activity"/>
    <property type="evidence" value="ECO:0007669"/>
    <property type="project" value="UniProtKB-UniRule"/>
</dbReference>
<reference evidence="22 23" key="1">
    <citation type="submission" date="2019-04" db="EMBL/GenBank/DDBJ databases">
        <title>Sulfurimonas crateris sp. nov. a facultative anaerobic sulfur-oxidizing chemolithautotrophic bacterium isolated from a terrestrial mud vulcano.</title>
        <authorList>
            <person name="Ratnikova N.M."/>
            <person name="Slobodkin A.I."/>
            <person name="Merkel A.Y."/>
            <person name="Novikov A."/>
            <person name="Bonch-Osmolovskaya E.A."/>
            <person name="Slobodkina G.B."/>
        </authorList>
    </citation>
    <scope>NUCLEOTIDE SEQUENCE [LARGE SCALE GENOMIC DNA]</scope>
    <source>
        <strain evidence="22 23">SN118</strain>
    </source>
</reference>
<comment type="catalytic activity">
    <reaction evidence="16 17 19">
        <text>(6S)-NADPHX + ADP = AMP + phosphate + NADPH + H(+)</text>
        <dbReference type="Rhea" id="RHEA:32235"/>
        <dbReference type="ChEBI" id="CHEBI:15378"/>
        <dbReference type="ChEBI" id="CHEBI:43474"/>
        <dbReference type="ChEBI" id="CHEBI:57783"/>
        <dbReference type="ChEBI" id="CHEBI:64076"/>
        <dbReference type="ChEBI" id="CHEBI:456215"/>
        <dbReference type="ChEBI" id="CHEBI:456216"/>
        <dbReference type="EC" id="4.2.1.136"/>
    </reaction>
</comment>
<name>A0A4U2ZAL1_9BACT</name>
<comment type="caution">
    <text evidence="17">Lacks conserved residue(s) required for the propagation of feature annotation.</text>
</comment>
<dbReference type="NCBIfam" id="TIGR00196">
    <property type="entry name" value="yjeF_cterm"/>
    <property type="match status" value="1"/>
</dbReference>
<dbReference type="PROSITE" id="PS01050">
    <property type="entry name" value="YJEF_C_2"/>
    <property type="match status" value="1"/>
</dbReference>
<comment type="cofactor">
    <cofactor evidence="18 19">
        <name>K(+)</name>
        <dbReference type="ChEBI" id="CHEBI:29103"/>
    </cofactor>
    <text evidence="18 19">Binds 1 potassium ion per subunit.</text>
</comment>
<evidence type="ECO:0000313" key="22">
    <source>
        <dbReference type="EMBL" id="TKI71055.1"/>
    </source>
</evidence>
<dbReference type="InterPro" id="IPR036652">
    <property type="entry name" value="YjeF_N_dom_sf"/>
</dbReference>
<evidence type="ECO:0000256" key="7">
    <source>
        <dbReference type="ARBA" id="ARBA00022840"/>
    </source>
</evidence>
<dbReference type="GO" id="GO:0046872">
    <property type="term" value="F:metal ion binding"/>
    <property type="evidence" value="ECO:0007669"/>
    <property type="project" value="UniProtKB-UniRule"/>
</dbReference>